<proteinExistence type="predicted"/>
<evidence type="ECO:0000313" key="3">
    <source>
        <dbReference type="Proteomes" id="UP000078543"/>
    </source>
</evidence>
<comment type="caution">
    <text evidence="2">The sequence shown here is derived from an EMBL/GenBank/DDBJ whole genome shotgun (WGS) entry which is preliminary data.</text>
</comment>
<dbReference type="RefSeq" id="WP_068500879.1">
    <property type="nucleotide sequence ID" value="NZ_LWQU01000141.1"/>
</dbReference>
<evidence type="ECO:0000259" key="1">
    <source>
        <dbReference type="PROSITE" id="PS51387"/>
    </source>
</evidence>
<dbReference type="PROSITE" id="PS51387">
    <property type="entry name" value="FAD_PCMH"/>
    <property type="match status" value="1"/>
</dbReference>
<protein>
    <recommendedName>
        <fullName evidence="1">FAD-binding PCMH-type domain-containing protein</fullName>
    </recommendedName>
</protein>
<keyword evidence="3" id="KW-1185">Reference proteome</keyword>
<dbReference type="InterPro" id="IPR036318">
    <property type="entry name" value="FAD-bd_PCMH-like_sf"/>
</dbReference>
<reference evidence="2 3" key="1">
    <citation type="submission" date="2016-04" db="EMBL/GenBank/DDBJ databases">
        <title>Draft genome sequence of freshwater magnetotactic bacteria Magnetospirillum marisnigri SP-1 and Magnetospirillum moscoviense BB-1.</title>
        <authorList>
            <person name="Koziaeva V."/>
            <person name="Dziuba M.V."/>
            <person name="Ivanov T.M."/>
            <person name="Kuznetsov B."/>
            <person name="Grouzdev D.S."/>
        </authorList>
    </citation>
    <scope>NUCLEOTIDE SEQUENCE [LARGE SCALE GENOMIC DNA]</scope>
    <source>
        <strain evidence="2 3">BB-1</strain>
    </source>
</reference>
<sequence length="537" mass="56165">MTTASPPPIDFAALGRAELADDGGRALDALLLVSADIVDATRQAVAAGYAVMPTGGLTSAIGSFDYKKESVADFAGIVAIRPKGAVTADIVDAATPIEHLRTHEVALDRENGLVSAGAGLTFTQINAVLAEQVGPNARVLVDLTSIGSAFVGGVVATGAMGPLRMRPSMTLDAVVLADGGEARVMAGDDLDLVEGLQGWTGMVAAARFRFYDVPPSEFGLVLPVQGSDIDAVAGLLAYLEPWTQVHLPGAGGRLGNGDTVLNGVELVSRDSLEVFVEHAQDPARSKAQGLLQSCEYAGADWLACITGWSENSVDDVLFSLLDPETETIGGVMIEYGVGFSSGAEMDTFRAIREGAPDLARTRARVRPEGRMKPWTTSTDVNVSVPADAGAIADVMAAYADYRQAVRTLARELAGSGVDIELSAYGHLSPHGIDPHHRVTIFADEGLETALAAARQAVLADKRTLIRDLLHAAERGGGRVTGGEKGAPSLVEIARAAGGEGRMPEELRRRMGRARAAVSSAPTNFNFRAPDEMKCAQT</sequence>
<dbReference type="InterPro" id="IPR016169">
    <property type="entry name" value="FAD-bd_PCMH_sub2"/>
</dbReference>
<dbReference type="Gene3D" id="3.30.465.10">
    <property type="match status" value="1"/>
</dbReference>
<dbReference type="GO" id="GO:0071949">
    <property type="term" value="F:FAD binding"/>
    <property type="evidence" value="ECO:0007669"/>
    <property type="project" value="InterPro"/>
</dbReference>
<dbReference type="EMBL" id="LWQU01000141">
    <property type="protein sequence ID" value="OAN50076.1"/>
    <property type="molecule type" value="Genomic_DNA"/>
</dbReference>
<name>A0A178MN26_9PROT</name>
<dbReference type="AlphaFoldDB" id="A0A178MN26"/>
<dbReference type="Proteomes" id="UP000078543">
    <property type="component" value="Unassembled WGS sequence"/>
</dbReference>
<evidence type="ECO:0000313" key="2">
    <source>
        <dbReference type="EMBL" id="OAN50076.1"/>
    </source>
</evidence>
<feature type="domain" description="FAD-binding PCMH-type" evidence="1">
    <location>
        <begin position="25"/>
        <end position="213"/>
    </location>
</feature>
<accession>A0A178MN26</accession>
<gene>
    <name evidence="2" type="ORF">A6A05_02375</name>
</gene>
<dbReference type="SUPFAM" id="SSF56176">
    <property type="entry name" value="FAD-binding/transporter-associated domain-like"/>
    <property type="match status" value="1"/>
</dbReference>
<dbReference type="OrthoDB" id="7314764at2"/>
<dbReference type="STRING" id="1437059.A6A05_02375"/>
<dbReference type="InterPro" id="IPR016166">
    <property type="entry name" value="FAD-bd_PCMH"/>
</dbReference>
<organism evidence="2 3">
    <name type="scientific">Magnetospirillum moscoviense</name>
    <dbReference type="NCBI Taxonomy" id="1437059"/>
    <lineage>
        <taxon>Bacteria</taxon>
        <taxon>Pseudomonadati</taxon>
        <taxon>Pseudomonadota</taxon>
        <taxon>Alphaproteobacteria</taxon>
        <taxon>Rhodospirillales</taxon>
        <taxon>Rhodospirillaceae</taxon>
        <taxon>Magnetospirillum</taxon>
    </lineage>
</organism>